<name>A0A2J7ZJP5_9CHLO</name>
<dbReference type="EMBL" id="PGGS01001351">
    <property type="protein sequence ID" value="PNH00495.1"/>
    <property type="molecule type" value="Genomic_DNA"/>
</dbReference>
<dbReference type="GO" id="GO:0008270">
    <property type="term" value="F:zinc ion binding"/>
    <property type="evidence" value="ECO:0007669"/>
    <property type="project" value="UniProtKB-KW"/>
</dbReference>
<proteinExistence type="predicted"/>
<dbReference type="InterPro" id="IPR001841">
    <property type="entry name" value="Znf_RING"/>
</dbReference>
<dbReference type="PROSITE" id="PS00518">
    <property type="entry name" value="ZF_RING_1"/>
    <property type="match status" value="1"/>
</dbReference>
<evidence type="ECO:0000256" key="2">
    <source>
        <dbReference type="ARBA" id="ARBA00022771"/>
    </source>
</evidence>
<feature type="region of interest" description="Disordered" evidence="5">
    <location>
        <begin position="17"/>
        <end position="38"/>
    </location>
</feature>
<sequence>MVESELELLHLVRAQATSDPSAGGGGCGAGGRGGADGAPPASPVLAAVASFREAERLLAGLSPRCPTSPRRAASGMLGVPAASGGPGAGGQLSGAAAAGAAEEEESGVCGLCFERQEEVAPSVCGHGLCAACATELCRTFKRTPLLCPFCRGPVEGFAPVAVRALP</sequence>
<evidence type="ECO:0000256" key="4">
    <source>
        <dbReference type="PROSITE-ProRule" id="PRU00175"/>
    </source>
</evidence>
<gene>
    <name evidence="7" type="ORF">TSOC_013675</name>
</gene>
<keyword evidence="1" id="KW-0479">Metal-binding</keyword>
<evidence type="ECO:0000256" key="5">
    <source>
        <dbReference type="SAM" id="MobiDB-lite"/>
    </source>
</evidence>
<accession>A0A2J7ZJP5</accession>
<dbReference type="Gene3D" id="3.30.40.10">
    <property type="entry name" value="Zinc/RING finger domain, C3HC4 (zinc finger)"/>
    <property type="match status" value="1"/>
</dbReference>
<evidence type="ECO:0000256" key="3">
    <source>
        <dbReference type="ARBA" id="ARBA00022833"/>
    </source>
</evidence>
<comment type="caution">
    <text evidence="7">The sequence shown here is derived from an EMBL/GenBank/DDBJ whole genome shotgun (WGS) entry which is preliminary data.</text>
</comment>
<dbReference type="SUPFAM" id="SSF57850">
    <property type="entry name" value="RING/U-box"/>
    <property type="match status" value="1"/>
</dbReference>
<evidence type="ECO:0000256" key="1">
    <source>
        <dbReference type="ARBA" id="ARBA00022723"/>
    </source>
</evidence>
<evidence type="ECO:0000259" key="6">
    <source>
        <dbReference type="PROSITE" id="PS50089"/>
    </source>
</evidence>
<evidence type="ECO:0000313" key="7">
    <source>
        <dbReference type="EMBL" id="PNH00495.1"/>
    </source>
</evidence>
<reference evidence="7 8" key="1">
    <citation type="journal article" date="2017" name="Mol. Biol. Evol.">
        <title>The 4-celled Tetrabaena socialis nuclear genome reveals the essential components for genetic control of cell number at the origin of multicellularity in the volvocine lineage.</title>
        <authorList>
            <person name="Featherston J."/>
            <person name="Arakaki Y."/>
            <person name="Hanschen E.R."/>
            <person name="Ferris P.J."/>
            <person name="Michod R.E."/>
            <person name="Olson B.J.S.C."/>
            <person name="Nozaki H."/>
            <person name="Durand P.M."/>
        </authorList>
    </citation>
    <scope>NUCLEOTIDE SEQUENCE [LARGE SCALE GENOMIC DNA]</scope>
    <source>
        <strain evidence="7 8">NIES-571</strain>
    </source>
</reference>
<feature type="compositionally biased region" description="Gly residues" evidence="5">
    <location>
        <begin position="22"/>
        <end position="36"/>
    </location>
</feature>
<protein>
    <recommendedName>
        <fullName evidence="6">RING-type domain-containing protein</fullName>
    </recommendedName>
</protein>
<feature type="domain" description="RING-type" evidence="6">
    <location>
        <begin position="109"/>
        <end position="151"/>
    </location>
</feature>
<dbReference type="Pfam" id="PF13920">
    <property type="entry name" value="zf-C3HC4_3"/>
    <property type="match status" value="1"/>
</dbReference>
<dbReference type="InterPro" id="IPR013083">
    <property type="entry name" value="Znf_RING/FYVE/PHD"/>
</dbReference>
<dbReference type="InterPro" id="IPR017907">
    <property type="entry name" value="Znf_RING_CS"/>
</dbReference>
<dbReference type="PROSITE" id="PS50089">
    <property type="entry name" value="ZF_RING_2"/>
    <property type="match status" value="1"/>
</dbReference>
<organism evidence="7 8">
    <name type="scientific">Tetrabaena socialis</name>
    <dbReference type="NCBI Taxonomy" id="47790"/>
    <lineage>
        <taxon>Eukaryota</taxon>
        <taxon>Viridiplantae</taxon>
        <taxon>Chlorophyta</taxon>
        <taxon>core chlorophytes</taxon>
        <taxon>Chlorophyceae</taxon>
        <taxon>CS clade</taxon>
        <taxon>Chlamydomonadales</taxon>
        <taxon>Tetrabaenaceae</taxon>
        <taxon>Tetrabaena</taxon>
    </lineage>
</organism>
<dbReference type="AlphaFoldDB" id="A0A2J7ZJP5"/>
<keyword evidence="8" id="KW-1185">Reference proteome</keyword>
<keyword evidence="2 4" id="KW-0863">Zinc-finger</keyword>
<evidence type="ECO:0000313" key="8">
    <source>
        <dbReference type="Proteomes" id="UP000236333"/>
    </source>
</evidence>
<dbReference type="Proteomes" id="UP000236333">
    <property type="component" value="Unassembled WGS sequence"/>
</dbReference>
<keyword evidence="3" id="KW-0862">Zinc</keyword>